<accession>A0A1H2T203</accession>
<evidence type="ECO:0000259" key="1">
    <source>
        <dbReference type="PROSITE" id="PS50206"/>
    </source>
</evidence>
<sequence>MTMNLSQWDDKTEITVEELAGLSPDQRFLADIRDPAAFDRGTVPGAMNLNPLALQEGSVDLPEDRLIVLVCMWGKISLGLAANLRDQGYTAVSLAGGYSLWLQKRLERENALAAEDSQRLKRIESSLRRKYKRRISSKFVQAICDYAMIQPGDKIAVCISGGKDSMLMAKLFQDLKRHNKIPFDLVFLCMDPGYNAMNRKIIEENAKLLQVPLTFFSTEIFEAVFHVEDSPCYLCAKMRRGYLYRKARELGCNKIALGHHFDDVIETNLMSMLYSGAIRTMLPRLKSTSCPGMELIRPLYYVREEDIKSWRDENGLYFIQCACKFTETCSTCHTDGTTDSKRLEVKKLIAALAEKNPQVPANIFHSLENINLDTVLKYKQNGKEHSFLEEM</sequence>
<dbReference type="CDD" id="cd24138">
    <property type="entry name" value="TtcA-like"/>
    <property type="match status" value="1"/>
</dbReference>
<dbReference type="PANTHER" id="PTHR43686">
    <property type="entry name" value="SULFURTRANSFERASE-RELATED"/>
    <property type="match status" value="1"/>
</dbReference>
<dbReference type="GO" id="GO:0140647">
    <property type="term" value="P:P450-containing electron transport chain"/>
    <property type="evidence" value="ECO:0007669"/>
    <property type="project" value="InterPro"/>
</dbReference>
<dbReference type="PANTHER" id="PTHR43686:SF1">
    <property type="entry name" value="AMINOTRAN_5 DOMAIN-CONTAINING PROTEIN"/>
    <property type="match status" value="1"/>
</dbReference>
<evidence type="ECO:0000313" key="3">
    <source>
        <dbReference type="Proteomes" id="UP000182379"/>
    </source>
</evidence>
<dbReference type="InterPro" id="IPR011063">
    <property type="entry name" value="TilS/TtcA_N"/>
</dbReference>
<dbReference type="InterPro" id="IPR018298">
    <property type="entry name" value="Adrenodoxin_Fe-S_BS"/>
</dbReference>
<protein>
    <submittedName>
        <fullName evidence="2">tRNA(Ile)-lysidine synthase TilS/MesJ</fullName>
    </submittedName>
</protein>
<dbReference type="SMART" id="SM00450">
    <property type="entry name" value="RHOD"/>
    <property type="match status" value="1"/>
</dbReference>
<dbReference type="GO" id="GO:0051537">
    <property type="term" value="F:2 iron, 2 sulfur cluster binding"/>
    <property type="evidence" value="ECO:0007669"/>
    <property type="project" value="InterPro"/>
</dbReference>
<dbReference type="Gene3D" id="3.40.50.620">
    <property type="entry name" value="HUPs"/>
    <property type="match status" value="1"/>
</dbReference>
<dbReference type="PROSITE" id="PS50206">
    <property type="entry name" value="RHODANESE_3"/>
    <property type="match status" value="1"/>
</dbReference>
<dbReference type="InterPro" id="IPR001763">
    <property type="entry name" value="Rhodanese-like_dom"/>
</dbReference>
<dbReference type="SUPFAM" id="SSF52402">
    <property type="entry name" value="Adenine nucleotide alpha hydrolases-like"/>
    <property type="match status" value="1"/>
</dbReference>
<evidence type="ECO:0000313" key="2">
    <source>
        <dbReference type="EMBL" id="SDW37319.1"/>
    </source>
</evidence>
<dbReference type="EMBL" id="FNOP01000001">
    <property type="protein sequence ID" value="SDW37319.1"/>
    <property type="molecule type" value="Genomic_DNA"/>
</dbReference>
<dbReference type="PROSITE" id="PS00814">
    <property type="entry name" value="ADX"/>
    <property type="match status" value="1"/>
</dbReference>
<dbReference type="Gene3D" id="3.40.250.10">
    <property type="entry name" value="Rhodanese-like domain"/>
    <property type="match status" value="1"/>
</dbReference>
<dbReference type="Pfam" id="PF00581">
    <property type="entry name" value="Rhodanese"/>
    <property type="match status" value="1"/>
</dbReference>
<dbReference type="SUPFAM" id="SSF52821">
    <property type="entry name" value="Rhodanese/Cell cycle control phosphatase"/>
    <property type="match status" value="1"/>
</dbReference>
<dbReference type="GeneID" id="78335032"/>
<dbReference type="InterPro" id="IPR014729">
    <property type="entry name" value="Rossmann-like_a/b/a_fold"/>
</dbReference>
<comment type="caution">
    <text evidence="2">The sequence shown here is derived from an EMBL/GenBank/DDBJ whole genome shotgun (WGS) entry which is preliminary data.</text>
</comment>
<dbReference type="Pfam" id="PF01171">
    <property type="entry name" value="ATP_bind_3"/>
    <property type="match status" value="1"/>
</dbReference>
<dbReference type="AlphaFoldDB" id="A0A1H2T203"/>
<dbReference type="OMA" id="EYSPCFS"/>
<organism evidence="2 3">
    <name type="scientific">Acidaminococcus fermentans</name>
    <dbReference type="NCBI Taxonomy" id="905"/>
    <lineage>
        <taxon>Bacteria</taxon>
        <taxon>Bacillati</taxon>
        <taxon>Bacillota</taxon>
        <taxon>Negativicutes</taxon>
        <taxon>Acidaminococcales</taxon>
        <taxon>Acidaminococcaceae</taxon>
        <taxon>Acidaminococcus</taxon>
    </lineage>
</organism>
<dbReference type="RefSeq" id="WP_012938684.1">
    <property type="nucleotide sequence ID" value="NZ_CALAKB010000032.1"/>
</dbReference>
<reference evidence="2 3" key="1">
    <citation type="submission" date="2016-10" db="EMBL/GenBank/DDBJ databases">
        <authorList>
            <person name="Varghese N."/>
            <person name="Submissions S."/>
        </authorList>
    </citation>
    <scope>NUCLEOTIDE SEQUENCE [LARGE SCALE GENOMIC DNA]</scope>
    <source>
        <strain evidence="2 3">WCC6</strain>
    </source>
</reference>
<name>A0A1H2T203_ACIFE</name>
<gene>
    <name evidence="2" type="ORF">SAMN05216495_10177</name>
</gene>
<dbReference type="InterPro" id="IPR036873">
    <property type="entry name" value="Rhodanese-like_dom_sf"/>
</dbReference>
<proteinExistence type="predicted"/>
<dbReference type="Proteomes" id="UP000182379">
    <property type="component" value="Unassembled WGS sequence"/>
</dbReference>
<feature type="domain" description="Rhodanese" evidence="1">
    <location>
        <begin position="23"/>
        <end position="110"/>
    </location>
</feature>